<gene>
    <name evidence="3" type="ORF">CUNI_LOCUS9286</name>
</gene>
<protein>
    <submittedName>
        <fullName evidence="3">Uncharacterized protein</fullName>
    </submittedName>
</protein>
<reference evidence="3" key="1">
    <citation type="submission" date="2021-04" db="EMBL/GenBank/DDBJ databases">
        <authorList>
            <consortium name="Molecular Ecology Group"/>
        </authorList>
    </citation>
    <scope>NUCLEOTIDE SEQUENCE</scope>
</reference>
<feature type="transmembrane region" description="Helical" evidence="2">
    <location>
        <begin position="12"/>
        <end position="36"/>
    </location>
</feature>
<feature type="compositionally biased region" description="Polar residues" evidence="1">
    <location>
        <begin position="94"/>
        <end position="105"/>
    </location>
</feature>
<feature type="transmembrane region" description="Helical" evidence="2">
    <location>
        <begin position="42"/>
        <end position="67"/>
    </location>
</feature>
<evidence type="ECO:0000256" key="2">
    <source>
        <dbReference type="SAM" id="Phobius"/>
    </source>
</evidence>
<dbReference type="AlphaFoldDB" id="A0A8S3Z617"/>
<keyword evidence="2" id="KW-0472">Membrane</keyword>
<evidence type="ECO:0000313" key="4">
    <source>
        <dbReference type="Proteomes" id="UP000678393"/>
    </source>
</evidence>
<dbReference type="OrthoDB" id="6140747at2759"/>
<evidence type="ECO:0000256" key="1">
    <source>
        <dbReference type="SAM" id="MobiDB-lite"/>
    </source>
</evidence>
<accession>A0A8S3Z617</accession>
<feature type="non-terminal residue" evidence="3">
    <location>
        <position position="105"/>
    </location>
</feature>
<feature type="region of interest" description="Disordered" evidence="1">
    <location>
        <begin position="77"/>
        <end position="105"/>
    </location>
</feature>
<keyword evidence="4" id="KW-1185">Reference proteome</keyword>
<comment type="caution">
    <text evidence="3">The sequence shown here is derived from an EMBL/GenBank/DDBJ whole genome shotgun (WGS) entry which is preliminary data.</text>
</comment>
<evidence type="ECO:0000313" key="3">
    <source>
        <dbReference type="EMBL" id="CAG5123728.1"/>
    </source>
</evidence>
<name>A0A8S3Z617_9EUPU</name>
<keyword evidence="2" id="KW-1133">Transmembrane helix</keyword>
<keyword evidence="2" id="KW-0812">Transmembrane</keyword>
<organism evidence="3 4">
    <name type="scientific">Candidula unifasciata</name>
    <dbReference type="NCBI Taxonomy" id="100452"/>
    <lineage>
        <taxon>Eukaryota</taxon>
        <taxon>Metazoa</taxon>
        <taxon>Spiralia</taxon>
        <taxon>Lophotrochozoa</taxon>
        <taxon>Mollusca</taxon>
        <taxon>Gastropoda</taxon>
        <taxon>Heterobranchia</taxon>
        <taxon>Euthyneura</taxon>
        <taxon>Panpulmonata</taxon>
        <taxon>Eupulmonata</taxon>
        <taxon>Stylommatophora</taxon>
        <taxon>Helicina</taxon>
        <taxon>Helicoidea</taxon>
        <taxon>Geomitridae</taxon>
        <taxon>Candidula</taxon>
    </lineage>
</organism>
<sequence>NAKTSICCLQGCLAASVVGFAFFVALPTGIILIVLSTTKSDAALLAVGCILVALPLIILVVVIILCLNQKQLCCHKRRTQTSGHSRQPKPVQVVRTTSTSGESPV</sequence>
<dbReference type="Proteomes" id="UP000678393">
    <property type="component" value="Unassembled WGS sequence"/>
</dbReference>
<dbReference type="EMBL" id="CAJHNH020001599">
    <property type="protein sequence ID" value="CAG5123728.1"/>
    <property type="molecule type" value="Genomic_DNA"/>
</dbReference>
<proteinExistence type="predicted"/>